<dbReference type="Proteomes" id="UP000321429">
    <property type="component" value="Unassembled WGS sequence"/>
</dbReference>
<evidence type="ECO:0000256" key="6">
    <source>
        <dbReference type="ARBA" id="ARBA00022989"/>
    </source>
</evidence>
<dbReference type="Gene3D" id="1.10.1760.20">
    <property type="match status" value="1"/>
</dbReference>
<dbReference type="EMBL" id="BJUD01000036">
    <property type="protein sequence ID" value="GEK29172.1"/>
    <property type="molecule type" value="Genomic_DNA"/>
</dbReference>
<gene>
    <name evidence="10" type="ORF">LSI01_14830</name>
</gene>
<evidence type="ECO:0000256" key="8">
    <source>
        <dbReference type="PIRNR" id="PIRNR037778"/>
    </source>
</evidence>
<comment type="similarity">
    <text evidence="2 8">Belongs to the prokaryotic riboflavin transporter (P-RFT) (TC 2.A.87) family.</text>
</comment>
<dbReference type="RefSeq" id="WP_057808573.1">
    <property type="nucleotide sequence ID" value="NZ_BJUD01000036.1"/>
</dbReference>
<dbReference type="Pfam" id="PF12822">
    <property type="entry name" value="ECF_trnsprt"/>
    <property type="match status" value="1"/>
</dbReference>
<evidence type="ECO:0000256" key="5">
    <source>
        <dbReference type="ARBA" id="ARBA00022692"/>
    </source>
</evidence>
<feature type="transmembrane region" description="Helical" evidence="9">
    <location>
        <begin position="153"/>
        <end position="178"/>
    </location>
</feature>
<dbReference type="InterPro" id="IPR024529">
    <property type="entry name" value="ECF_trnsprt_substrate-spec"/>
</dbReference>
<evidence type="ECO:0000256" key="9">
    <source>
        <dbReference type="SAM" id="Phobius"/>
    </source>
</evidence>
<keyword evidence="7 8" id="KW-0472">Membrane</keyword>
<evidence type="ECO:0000313" key="11">
    <source>
        <dbReference type="Proteomes" id="UP000321429"/>
    </source>
</evidence>
<keyword evidence="6 9" id="KW-1133">Transmembrane helix</keyword>
<evidence type="ECO:0000256" key="1">
    <source>
        <dbReference type="ARBA" id="ARBA00004651"/>
    </source>
</evidence>
<name>A0A510VQF4_9LACO</name>
<evidence type="ECO:0000256" key="2">
    <source>
        <dbReference type="ARBA" id="ARBA00005540"/>
    </source>
</evidence>
<dbReference type="GO" id="GO:0032217">
    <property type="term" value="F:riboflavin transmembrane transporter activity"/>
    <property type="evidence" value="ECO:0007669"/>
    <property type="project" value="UniProtKB-UniRule"/>
</dbReference>
<dbReference type="PANTHER" id="PTHR38438">
    <property type="entry name" value="RIBOFLAVIN TRANSPORTER RIBU"/>
    <property type="match status" value="1"/>
</dbReference>
<keyword evidence="5 9" id="KW-0812">Transmembrane</keyword>
<evidence type="ECO:0000256" key="3">
    <source>
        <dbReference type="ARBA" id="ARBA00022448"/>
    </source>
</evidence>
<evidence type="ECO:0000313" key="10">
    <source>
        <dbReference type="EMBL" id="GEK29172.1"/>
    </source>
</evidence>
<proteinExistence type="inferred from homology"/>
<feature type="transmembrane region" description="Helical" evidence="9">
    <location>
        <begin position="77"/>
        <end position="99"/>
    </location>
</feature>
<comment type="function">
    <text evidence="8">Probably a riboflavin-binding protein that interacts with the energy-coupling factor (ECF) ABC-transporter complex.</text>
</comment>
<feature type="transmembrane region" description="Helical" evidence="9">
    <location>
        <begin position="111"/>
        <end position="133"/>
    </location>
</feature>
<comment type="caution">
    <text evidence="10">The sequence shown here is derived from an EMBL/GenBank/DDBJ whole genome shotgun (WGS) entry which is preliminary data.</text>
</comment>
<reference evidence="10 11" key="1">
    <citation type="submission" date="2019-07" db="EMBL/GenBank/DDBJ databases">
        <title>Whole genome shotgun sequence of Lactobacillus siliginis NBRC 101315.</title>
        <authorList>
            <person name="Hosoyama A."/>
            <person name="Uohara A."/>
            <person name="Ohji S."/>
            <person name="Ichikawa N."/>
        </authorList>
    </citation>
    <scope>NUCLEOTIDE SEQUENCE [LARGE SCALE GENOMIC DNA]</scope>
    <source>
        <strain evidence="10 11">NBRC 101315</strain>
    </source>
</reference>
<dbReference type="AlphaFoldDB" id="A0A510VQF4"/>
<keyword evidence="4 8" id="KW-1003">Cell membrane</keyword>
<organism evidence="10 11">
    <name type="scientific">Furfurilactobacillus siliginis</name>
    <dbReference type="NCBI Taxonomy" id="348151"/>
    <lineage>
        <taxon>Bacteria</taxon>
        <taxon>Bacillati</taxon>
        <taxon>Bacillota</taxon>
        <taxon>Bacilli</taxon>
        <taxon>Lactobacillales</taxon>
        <taxon>Lactobacillaceae</taxon>
        <taxon>Furfurilactobacillus</taxon>
    </lineage>
</organism>
<feature type="transmembrane region" description="Helical" evidence="9">
    <location>
        <begin position="42"/>
        <end position="71"/>
    </location>
</feature>
<accession>A0A510VQF4</accession>
<comment type="subcellular location">
    <subcellularLocation>
        <location evidence="1">Cell membrane</location>
        <topology evidence="1">Multi-pass membrane protein</topology>
    </subcellularLocation>
</comment>
<evidence type="ECO:0000256" key="4">
    <source>
        <dbReference type="ARBA" id="ARBA00022475"/>
    </source>
</evidence>
<feature type="transmembrane region" description="Helical" evidence="9">
    <location>
        <begin position="12"/>
        <end position="30"/>
    </location>
</feature>
<dbReference type="InterPro" id="IPR025720">
    <property type="entry name" value="RibU"/>
</dbReference>
<evidence type="ECO:0000256" key="7">
    <source>
        <dbReference type="ARBA" id="ARBA00023136"/>
    </source>
</evidence>
<dbReference type="PANTHER" id="PTHR38438:SF1">
    <property type="entry name" value="RIBOFLAVIN TRANSPORTER RIBU"/>
    <property type="match status" value="1"/>
</dbReference>
<dbReference type="PIRSF" id="PIRSF037778">
    <property type="entry name" value="UCP037778_transp_RibU"/>
    <property type="match status" value="1"/>
</dbReference>
<sequence length="198" mass="21777">MGQSPLRRNITVAVLGAVAAVLLLLQFPILPAAPYMQLDLSLLIIMLGTLIYGIGGGTTIALIAALVHLFLQGFNPLYIIGNSIAFVASLLYVIPLYLIITRSRQRDAVKLTLGIVVATLSLTIFMMILNAFVMFPLYMQVGGLPQSTNIPALMFSVVLPFNLIKGVIIGVAFWLVYLRLKPWLDRQRQRAETVHKIS</sequence>
<dbReference type="GO" id="GO:0005886">
    <property type="term" value="C:plasma membrane"/>
    <property type="evidence" value="ECO:0007669"/>
    <property type="project" value="UniProtKB-SubCell"/>
</dbReference>
<keyword evidence="3 8" id="KW-0813">Transport</keyword>
<protein>
    <recommendedName>
        <fullName evidence="8">Riboflavin transporter</fullName>
    </recommendedName>
</protein>